<keyword evidence="2" id="KW-1185">Reference proteome</keyword>
<organism evidence="1 2">
    <name type="scientific">Gryllotalpicola kribbensis</name>
    <dbReference type="NCBI Taxonomy" id="993084"/>
    <lineage>
        <taxon>Bacteria</taxon>
        <taxon>Bacillati</taxon>
        <taxon>Actinomycetota</taxon>
        <taxon>Actinomycetes</taxon>
        <taxon>Micrococcales</taxon>
        <taxon>Microbacteriaceae</taxon>
        <taxon>Gryllotalpicola</taxon>
    </lineage>
</organism>
<evidence type="ECO:0000313" key="1">
    <source>
        <dbReference type="EMBL" id="GAA4188616.1"/>
    </source>
</evidence>
<accession>A0ABP8ARR5</accession>
<protein>
    <recommendedName>
        <fullName evidence="3">NlpC/P60 domain-containing protein</fullName>
    </recommendedName>
</protein>
<evidence type="ECO:0008006" key="3">
    <source>
        <dbReference type="Google" id="ProtNLM"/>
    </source>
</evidence>
<proteinExistence type="predicted"/>
<gene>
    <name evidence="1" type="ORF">GCM10022288_15220</name>
</gene>
<evidence type="ECO:0000313" key="2">
    <source>
        <dbReference type="Proteomes" id="UP001500213"/>
    </source>
</evidence>
<dbReference type="EMBL" id="BAABBX010000012">
    <property type="protein sequence ID" value="GAA4188616.1"/>
    <property type="molecule type" value="Genomic_DNA"/>
</dbReference>
<comment type="caution">
    <text evidence="1">The sequence shown here is derived from an EMBL/GenBank/DDBJ whole genome shotgun (WGS) entry which is preliminary data.</text>
</comment>
<name>A0ABP8ARR5_9MICO</name>
<dbReference type="RefSeq" id="WP_344775489.1">
    <property type="nucleotide sequence ID" value="NZ_BAABBX010000012.1"/>
</dbReference>
<sequence>MQVLGIDIGDETLDAWRAWLMPATQPFVVPRALAERNGWPDARRELAFEVVDTFELYGVGPDEAIVWLARPEARALPPQVRRNQPAPHRWPSADAVTDRLRAVRFVEAGRRASRHRELDGRWGPVDDVLPGARAIAGTFAGRSGPNCFGTVMGAAGVSGASEEWMQLAPFEEWLAAATVPARADRDDRPGTVLVWRTTGGDPAHAAVTLGGGFLLHKPSQGWMSPRKVLTVAEGKFSARRAGLHLTRRALAS</sequence>
<reference evidence="2" key="1">
    <citation type="journal article" date="2019" name="Int. J. Syst. Evol. Microbiol.">
        <title>The Global Catalogue of Microorganisms (GCM) 10K type strain sequencing project: providing services to taxonomists for standard genome sequencing and annotation.</title>
        <authorList>
            <consortium name="The Broad Institute Genomics Platform"/>
            <consortium name="The Broad Institute Genome Sequencing Center for Infectious Disease"/>
            <person name="Wu L."/>
            <person name="Ma J."/>
        </authorList>
    </citation>
    <scope>NUCLEOTIDE SEQUENCE [LARGE SCALE GENOMIC DNA]</scope>
    <source>
        <strain evidence="2">JCM 17593</strain>
    </source>
</reference>
<dbReference type="Proteomes" id="UP001500213">
    <property type="component" value="Unassembled WGS sequence"/>
</dbReference>